<proteinExistence type="predicted"/>
<keyword evidence="3" id="KW-1185">Reference proteome</keyword>
<dbReference type="EnsemblPlants" id="AET3Gv20103300.7">
    <property type="protein sequence ID" value="AET3Gv20103300.7"/>
    <property type="gene ID" value="AET3Gv20103300"/>
</dbReference>
<accession>A0A453DV29</accession>
<feature type="compositionally biased region" description="Basic and acidic residues" evidence="1">
    <location>
        <begin position="21"/>
        <end position="30"/>
    </location>
</feature>
<dbReference type="Proteomes" id="UP000015105">
    <property type="component" value="Chromosome 3D"/>
</dbReference>
<reference evidence="2" key="3">
    <citation type="journal article" date="2017" name="Nature">
        <title>Genome sequence of the progenitor of the wheat D genome Aegilops tauschii.</title>
        <authorList>
            <person name="Luo M.C."/>
            <person name="Gu Y.Q."/>
            <person name="Puiu D."/>
            <person name="Wang H."/>
            <person name="Twardziok S.O."/>
            <person name="Deal K.R."/>
            <person name="Huo N."/>
            <person name="Zhu T."/>
            <person name="Wang L."/>
            <person name="Wang Y."/>
            <person name="McGuire P.E."/>
            <person name="Liu S."/>
            <person name="Long H."/>
            <person name="Ramasamy R.K."/>
            <person name="Rodriguez J.C."/>
            <person name="Van S.L."/>
            <person name="Yuan L."/>
            <person name="Wang Z."/>
            <person name="Xia Z."/>
            <person name="Xiao L."/>
            <person name="Anderson O.D."/>
            <person name="Ouyang S."/>
            <person name="Liang Y."/>
            <person name="Zimin A.V."/>
            <person name="Pertea G."/>
            <person name="Qi P."/>
            <person name="Bennetzen J.L."/>
            <person name="Dai X."/>
            <person name="Dawson M.W."/>
            <person name="Muller H.G."/>
            <person name="Kugler K."/>
            <person name="Rivarola-Duarte L."/>
            <person name="Spannagl M."/>
            <person name="Mayer K.F.X."/>
            <person name="Lu F.H."/>
            <person name="Bevan M.W."/>
            <person name="Leroy P."/>
            <person name="Li P."/>
            <person name="You F.M."/>
            <person name="Sun Q."/>
            <person name="Liu Z."/>
            <person name="Lyons E."/>
            <person name="Wicker T."/>
            <person name="Salzberg S.L."/>
            <person name="Devos K.M."/>
            <person name="Dvorak J."/>
        </authorList>
    </citation>
    <scope>NUCLEOTIDE SEQUENCE [LARGE SCALE GENOMIC DNA]</scope>
    <source>
        <strain evidence="2">cv. AL8/78</strain>
    </source>
</reference>
<reference evidence="2" key="5">
    <citation type="journal article" date="2021" name="G3 (Bethesda)">
        <title>Aegilops tauschii genome assembly Aet v5.0 features greater sequence contiguity and improved annotation.</title>
        <authorList>
            <person name="Wang L."/>
            <person name="Zhu T."/>
            <person name="Rodriguez J.C."/>
            <person name="Deal K.R."/>
            <person name="Dubcovsky J."/>
            <person name="McGuire P.E."/>
            <person name="Lux T."/>
            <person name="Spannagl M."/>
            <person name="Mayer K.F.X."/>
            <person name="Baldrich P."/>
            <person name="Meyers B.C."/>
            <person name="Huo N."/>
            <person name="Gu Y.Q."/>
            <person name="Zhou H."/>
            <person name="Devos K.M."/>
            <person name="Bennetzen J.L."/>
            <person name="Unver T."/>
            <person name="Budak H."/>
            <person name="Gulick P.J."/>
            <person name="Galiba G."/>
            <person name="Kalapos B."/>
            <person name="Nelson D.R."/>
            <person name="Li P."/>
            <person name="You F.M."/>
            <person name="Luo M.C."/>
            <person name="Dvorak J."/>
        </authorList>
    </citation>
    <scope>NUCLEOTIDE SEQUENCE [LARGE SCALE GENOMIC DNA]</scope>
    <source>
        <strain evidence="2">cv. AL8/78</strain>
    </source>
</reference>
<feature type="compositionally biased region" description="Polar residues" evidence="1">
    <location>
        <begin position="33"/>
        <end position="48"/>
    </location>
</feature>
<organism evidence="2 3">
    <name type="scientific">Aegilops tauschii subsp. strangulata</name>
    <name type="common">Goatgrass</name>
    <dbReference type="NCBI Taxonomy" id="200361"/>
    <lineage>
        <taxon>Eukaryota</taxon>
        <taxon>Viridiplantae</taxon>
        <taxon>Streptophyta</taxon>
        <taxon>Embryophyta</taxon>
        <taxon>Tracheophyta</taxon>
        <taxon>Spermatophyta</taxon>
        <taxon>Magnoliopsida</taxon>
        <taxon>Liliopsida</taxon>
        <taxon>Poales</taxon>
        <taxon>Poaceae</taxon>
        <taxon>BOP clade</taxon>
        <taxon>Pooideae</taxon>
        <taxon>Triticodae</taxon>
        <taxon>Triticeae</taxon>
        <taxon>Triticinae</taxon>
        <taxon>Aegilops</taxon>
    </lineage>
</organism>
<reference evidence="3" key="2">
    <citation type="journal article" date="2017" name="Nat. Plants">
        <title>The Aegilops tauschii genome reveals multiple impacts of transposons.</title>
        <authorList>
            <person name="Zhao G."/>
            <person name="Zou C."/>
            <person name="Li K."/>
            <person name="Wang K."/>
            <person name="Li T."/>
            <person name="Gao L."/>
            <person name="Zhang X."/>
            <person name="Wang H."/>
            <person name="Yang Z."/>
            <person name="Liu X."/>
            <person name="Jiang W."/>
            <person name="Mao L."/>
            <person name="Kong X."/>
            <person name="Jiao Y."/>
            <person name="Jia J."/>
        </authorList>
    </citation>
    <scope>NUCLEOTIDE SEQUENCE [LARGE SCALE GENOMIC DNA]</scope>
    <source>
        <strain evidence="3">cv. AL8/78</strain>
    </source>
</reference>
<evidence type="ECO:0000313" key="2">
    <source>
        <dbReference type="EnsemblPlants" id="AET3Gv20103300.7"/>
    </source>
</evidence>
<feature type="region of interest" description="Disordered" evidence="1">
    <location>
        <begin position="21"/>
        <end position="48"/>
    </location>
</feature>
<reference evidence="3" key="1">
    <citation type="journal article" date="2014" name="Science">
        <title>Ancient hybridizations among the ancestral genomes of bread wheat.</title>
        <authorList>
            <consortium name="International Wheat Genome Sequencing Consortium,"/>
            <person name="Marcussen T."/>
            <person name="Sandve S.R."/>
            <person name="Heier L."/>
            <person name="Spannagl M."/>
            <person name="Pfeifer M."/>
            <person name="Jakobsen K.S."/>
            <person name="Wulff B.B."/>
            <person name="Steuernagel B."/>
            <person name="Mayer K.F."/>
            <person name="Olsen O.A."/>
        </authorList>
    </citation>
    <scope>NUCLEOTIDE SEQUENCE [LARGE SCALE GENOMIC DNA]</scope>
    <source>
        <strain evidence="3">cv. AL8/78</strain>
    </source>
</reference>
<reference evidence="2" key="4">
    <citation type="submission" date="2019-03" db="UniProtKB">
        <authorList>
            <consortium name="EnsemblPlants"/>
        </authorList>
    </citation>
    <scope>IDENTIFICATION</scope>
</reference>
<dbReference type="AlphaFoldDB" id="A0A453DV29"/>
<name>A0A453DV29_AEGTS</name>
<dbReference type="Gramene" id="AET3Gv20103300.7">
    <property type="protein sequence ID" value="AET3Gv20103300.7"/>
    <property type="gene ID" value="AET3Gv20103300"/>
</dbReference>
<protein>
    <submittedName>
        <fullName evidence="2">Uncharacterized protein</fullName>
    </submittedName>
</protein>
<evidence type="ECO:0000313" key="3">
    <source>
        <dbReference type="Proteomes" id="UP000015105"/>
    </source>
</evidence>
<sequence length="48" mass="5663">MFINFKIQDLNQVRELKSENKLEKREEKKAKQNQKTIQGNGCVNLTNN</sequence>
<evidence type="ECO:0000256" key="1">
    <source>
        <dbReference type="SAM" id="MobiDB-lite"/>
    </source>
</evidence>